<feature type="domain" description="Reverse transcriptase zinc-binding" evidence="1">
    <location>
        <begin position="55"/>
        <end position="126"/>
    </location>
</feature>
<protein>
    <recommendedName>
        <fullName evidence="1">Reverse transcriptase zinc-binding domain-containing protein</fullName>
    </recommendedName>
</protein>
<dbReference type="Proteomes" id="UP001630127">
    <property type="component" value="Unassembled WGS sequence"/>
</dbReference>
<proteinExistence type="predicted"/>
<dbReference type="EMBL" id="JBJUIK010000008">
    <property type="protein sequence ID" value="KAL3521231.1"/>
    <property type="molecule type" value="Genomic_DNA"/>
</dbReference>
<keyword evidence="3" id="KW-1185">Reference proteome</keyword>
<dbReference type="InterPro" id="IPR026960">
    <property type="entry name" value="RVT-Znf"/>
</dbReference>
<dbReference type="Pfam" id="PF13966">
    <property type="entry name" value="zf-RVT"/>
    <property type="match status" value="1"/>
</dbReference>
<name>A0ABD2ZQX7_9GENT</name>
<evidence type="ECO:0000259" key="1">
    <source>
        <dbReference type="Pfam" id="PF13966"/>
    </source>
</evidence>
<gene>
    <name evidence="2" type="ORF">ACH5RR_019380</name>
</gene>
<accession>A0ABD2ZQX7</accession>
<reference evidence="2 3" key="1">
    <citation type="submission" date="2024-11" db="EMBL/GenBank/DDBJ databases">
        <title>A near-complete genome assembly of Cinchona calisaya.</title>
        <authorList>
            <person name="Lian D.C."/>
            <person name="Zhao X.W."/>
            <person name="Wei L."/>
        </authorList>
    </citation>
    <scope>NUCLEOTIDE SEQUENCE [LARGE SCALE GENOMIC DNA]</scope>
    <source>
        <tissue evidence="2">Nenye</tissue>
    </source>
</reference>
<organism evidence="2 3">
    <name type="scientific">Cinchona calisaya</name>
    <dbReference type="NCBI Taxonomy" id="153742"/>
    <lineage>
        <taxon>Eukaryota</taxon>
        <taxon>Viridiplantae</taxon>
        <taxon>Streptophyta</taxon>
        <taxon>Embryophyta</taxon>
        <taxon>Tracheophyta</taxon>
        <taxon>Spermatophyta</taxon>
        <taxon>Magnoliopsida</taxon>
        <taxon>eudicotyledons</taxon>
        <taxon>Gunneridae</taxon>
        <taxon>Pentapetalae</taxon>
        <taxon>asterids</taxon>
        <taxon>lamiids</taxon>
        <taxon>Gentianales</taxon>
        <taxon>Rubiaceae</taxon>
        <taxon>Cinchonoideae</taxon>
        <taxon>Cinchoneae</taxon>
        <taxon>Cinchona</taxon>
    </lineage>
</organism>
<evidence type="ECO:0000313" key="3">
    <source>
        <dbReference type="Proteomes" id="UP001630127"/>
    </source>
</evidence>
<evidence type="ECO:0000313" key="2">
    <source>
        <dbReference type="EMBL" id="KAL3521231.1"/>
    </source>
</evidence>
<dbReference type="AlphaFoldDB" id="A0ABD2ZQX7"/>
<sequence length="221" mass="26195">MQIPISLKGIKDRFYWNRSILEDYTVQSGYRAAKEEVDRNQSTKRGRGEPRFLYEEAKGWNELWKPNTKHKIKHFMWKRLHQVLPSKEIIYKRIGKGDQENKMCNGRKATIEYILFFFCKKAVEVWKLSPWPRQKAIGEWDDFDLSNRKDREENINEIDEQDNIQAIWGLLEGLKTSPDQEIVEAIRLKPTTKVAIEMMRKGCCKHREAATMLEDVVTFLS</sequence>
<comment type="caution">
    <text evidence="2">The sequence shown here is derived from an EMBL/GenBank/DDBJ whole genome shotgun (WGS) entry which is preliminary data.</text>
</comment>